<feature type="transmembrane region" description="Helical" evidence="1">
    <location>
        <begin position="21"/>
        <end position="43"/>
    </location>
</feature>
<organism evidence="2 3">
    <name type="scientific">Solibaculum mannosilyticum</name>
    <dbReference type="NCBI Taxonomy" id="2780922"/>
    <lineage>
        <taxon>Bacteria</taxon>
        <taxon>Bacillati</taxon>
        <taxon>Bacillota</taxon>
        <taxon>Clostridia</taxon>
        <taxon>Eubacteriales</taxon>
        <taxon>Oscillospiraceae</taxon>
        <taxon>Solibaculum</taxon>
    </lineage>
</organism>
<evidence type="ECO:0000313" key="3">
    <source>
        <dbReference type="Proteomes" id="UP000593890"/>
    </source>
</evidence>
<accession>A0A7I8D683</accession>
<dbReference type="KEGG" id="sman:C12CBH8_16280"/>
<protein>
    <submittedName>
        <fullName evidence="2">Uncharacterized protein</fullName>
    </submittedName>
</protein>
<reference evidence="3" key="1">
    <citation type="submission" date="2020-07" db="EMBL/GenBank/DDBJ databases">
        <title>Complete genome sequencing of Clostridia bacterium strain 12CBH8.</title>
        <authorList>
            <person name="Sakamoto M."/>
            <person name="Murakami T."/>
            <person name="Mori H."/>
        </authorList>
    </citation>
    <scope>NUCLEOTIDE SEQUENCE [LARGE SCALE GENOMIC DNA]</scope>
    <source>
        <strain evidence="3">12CBH8</strain>
    </source>
</reference>
<evidence type="ECO:0000256" key="1">
    <source>
        <dbReference type="SAM" id="Phobius"/>
    </source>
</evidence>
<dbReference type="Proteomes" id="UP000593890">
    <property type="component" value="Chromosome"/>
</dbReference>
<dbReference type="EMBL" id="AP023321">
    <property type="protein sequence ID" value="BCI60989.1"/>
    <property type="molecule type" value="Genomic_DNA"/>
</dbReference>
<dbReference type="AlphaFoldDB" id="A0A7I8D683"/>
<name>A0A7I8D683_9FIRM</name>
<keyword evidence="1" id="KW-0812">Transmembrane</keyword>
<keyword evidence="1" id="KW-0472">Membrane</keyword>
<keyword evidence="1" id="KW-1133">Transmembrane helix</keyword>
<proteinExistence type="predicted"/>
<evidence type="ECO:0000313" key="2">
    <source>
        <dbReference type="EMBL" id="BCI60989.1"/>
    </source>
</evidence>
<sequence>MSKVRQKKPPKKEKHDKRFSKKFFIILSVCLLVAVAVVLVIWIGGNNQADQSKYSIGYVVETNPGGESMNVDVTLDIAKLNEKRTIELYKGLLTAQWLECVDDAGNEIPYSDTTDLISIGPIDENIKKLHFKYDVYLGKTGEEWEDTSYIQGCLFEDLVTFSGEYALLTPYVDPDVLDSMGNYVTRASFEFHYPEDWQSILPYQKPLDEQRSFTKNKPDWDFFNSISKSAFCFGQFEQNQNFQDTMVFVDKGITDGISEYPMEALTTFLEYYTTIFGEPLDDVPIVLLRNRPSDDCVIVGGIGSGSSALSINLRMADDFKVLSNMVYHSFFDSKVKSRNLRYATNNWLYDGLSEYYVGISAGILSDTIKDEYGIDSPASMPERYLEYLYFSLKEPGLLAVSPSDEMSMYSAQQEFYMGVKAPLLVDAINYSIEQQDEIPDGLIKALVEKGSNSKPLDVEKSLQEICGPDYEAITNYVSGRALIPNYRDYNIDALPAEQILNILDADEEFYSYLFIEEGAYYPYEALYLLNEEPFMAEVAKRGIHYNTTEIQNEVKGFSSVLDRLLLQYAMWASLADIDDITQPNIIRKLTEEDVTKQWDELRQEIGYEIDLS</sequence>
<gene>
    <name evidence="2" type="ORF">C12CBH8_16280</name>
</gene>
<keyword evidence="3" id="KW-1185">Reference proteome</keyword>